<keyword evidence="3" id="KW-1185">Reference proteome</keyword>
<feature type="region of interest" description="Disordered" evidence="1">
    <location>
        <begin position="13"/>
        <end position="71"/>
    </location>
</feature>
<reference evidence="2" key="1">
    <citation type="submission" date="2019-04" db="EMBL/GenBank/DDBJ databases">
        <title>Genome assembly of Zosterops borbonicus 15179.</title>
        <authorList>
            <person name="Leroy T."/>
            <person name="Anselmetti Y."/>
            <person name="Tilak M.-K."/>
            <person name="Nabholz B."/>
        </authorList>
    </citation>
    <scope>NUCLEOTIDE SEQUENCE</scope>
    <source>
        <strain evidence="2">HGM_15179</strain>
        <tissue evidence="2">Muscle</tissue>
    </source>
</reference>
<sequence>MSRVGCAVSLGMASAATSGRTPGEGKGQELQEPGQGGCEDHSGGQARKQTSLDAGGSDGDGMRRKQDELETLDSSQSYDVFAIKKILWNKFHDWSAGMEGYRLFWSDRQGRQDEGVALNKKEKFDCTASPLVMMWLRGSELGRQEKDEIL</sequence>
<dbReference type="AlphaFoldDB" id="A0A8K1G1K4"/>
<name>A0A8K1G1K4_9PASS</name>
<accession>A0A8K1G1K4</accession>
<organism evidence="2 3">
    <name type="scientific">Zosterops borbonicus</name>
    <dbReference type="NCBI Taxonomy" id="364589"/>
    <lineage>
        <taxon>Eukaryota</taxon>
        <taxon>Metazoa</taxon>
        <taxon>Chordata</taxon>
        <taxon>Craniata</taxon>
        <taxon>Vertebrata</taxon>
        <taxon>Euteleostomi</taxon>
        <taxon>Archelosauria</taxon>
        <taxon>Archosauria</taxon>
        <taxon>Dinosauria</taxon>
        <taxon>Saurischia</taxon>
        <taxon>Theropoda</taxon>
        <taxon>Coelurosauria</taxon>
        <taxon>Aves</taxon>
        <taxon>Neognathae</taxon>
        <taxon>Neoaves</taxon>
        <taxon>Telluraves</taxon>
        <taxon>Australaves</taxon>
        <taxon>Passeriformes</taxon>
        <taxon>Sylvioidea</taxon>
        <taxon>Zosteropidae</taxon>
        <taxon>Zosterops</taxon>
    </lineage>
</organism>
<gene>
    <name evidence="2" type="ORF">HGM15179_017089</name>
</gene>
<protein>
    <submittedName>
        <fullName evidence="2">Uncharacterized protein</fullName>
    </submittedName>
</protein>
<evidence type="ECO:0000256" key="1">
    <source>
        <dbReference type="SAM" id="MobiDB-lite"/>
    </source>
</evidence>
<proteinExistence type="predicted"/>
<evidence type="ECO:0000313" key="3">
    <source>
        <dbReference type="Proteomes" id="UP000796761"/>
    </source>
</evidence>
<dbReference type="Proteomes" id="UP000796761">
    <property type="component" value="Unassembled WGS sequence"/>
</dbReference>
<evidence type="ECO:0000313" key="2">
    <source>
        <dbReference type="EMBL" id="TRZ10017.1"/>
    </source>
</evidence>
<comment type="caution">
    <text evidence="2">The sequence shown here is derived from an EMBL/GenBank/DDBJ whole genome shotgun (WGS) entry which is preliminary data.</text>
</comment>
<dbReference type="EMBL" id="SWJQ01000953">
    <property type="protein sequence ID" value="TRZ10017.1"/>
    <property type="molecule type" value="Genomic_DNA"/>
</dbReference>